<reference evidence="2" key="2">
    <citation type="journal article" date="2015" name="Data Brief">
        <title>Shoot transcriptome of the giant reed, Arundo donax.</title>
        <authorList>
            <person name="Barrero R.A."/>
            <person name="Guerrero F.D."/>
            <person name="Moolhuijzen P."/>
            <person name="Goolsby J.A."/>
            <person name="Tidwell J."/>
            <person name="Bellgard S.E."/>
            <person name="Bellgard M.I."/>
        </authorList>
    </citation>
    <scope>NUCLEOTIDE SEQUENCE</scope>
    <source>
        <tissue evidence="2">Shoot tissue taken approximately 20 cm above the soil surface</tissue>
    </source>
</reference>
<protein>
    <submittedName>
        <fullName evidence="2">Uncharacterized protein</fullName>
    </submittedName>
</protein>
<dbReference type="AlphaFoldDB" id="A0A0A9H737"/>
<feature type="compositionally biased region" description="Polar residues" evidence="1">
    <location>
        <begin position="1"/>
        <end position="13"/>
    </location>
</feature>
<feature type="region of interest" description="Disordered" evidence="1">
    <location>
        <begin position="1"/>
        <end position="23"/>
    </location>
</feature>
<accession>A0A0A9H737</accession>
<dbReference type="EMBL" id="GBRH01167240">
    <property type="protein sequence ID" value="JAE30656.1"/>
    <property type="molecule type" value="Transcribed_RNA"/>
</dbReference>
<organism evidence="2">
    <name type="scientific">Arundo donax</name>
    <name type="common">Giant reed</name>
    <name type="synonym">Donax arundinaceus</name>
    <dbReference type="NCBI Taxonomy" id="35708"/>
    <lineage>
        <taxon>Eukaryota</taxon>
        <taxon>Viridiplantae</taxon>
        <taxon>Streptophyta</taxon>
        <taxon>Embryophyta</taxon>
        <taxon>Tracheophyta</taxon>
        <taxon>Spermatophyta</taxon>
        <taxon>Magnoliopsida</taxon>
        <taxon>Liliopsida</taxon>
        <taxon>Poales</taxon>
        <taxon>Poaceae</taxon>
        <taxon>PACMAD clade</taxon>
        <taxon>Arundinoideae</taxon>
        <taxon>Arundineae</taxon>
        <taxon>Arundo</taxon>
    </lineage>
</organism>
<evidence type="ECO:0000313" key="2">
    <source>
        <dbReference type="EMBL" id="JAE30656.1"/>
    </source>
</evidence>
<sequence>MTPSCRIQWQGHTNDVDDITEES</sequence>
<reference evidence="2" key="1">
    <citation type="submission" date="2014-09" db="EMBL/GenBank/DDBJ databases">
        <authorList>
            <person name="Magalhaes I.L.F."/>
            <person name="Oliveira U."/>
            <person name="Santos F.R."/>
            <person name="Vidigal T.H.D.A."/>
            <person name="Brescovit A.D."/>
            <person name="Santos A.J."/>
        </authorList>
    </citation>
    <scope>NUCLEOTIDE SEQUENCE</scope>
    <source>
        <tissue evidence="2">Shoot tissue taken approximately 20 cm above the soil surface</tissue>
    </source>
</reference>
<proteinExistence type="predicted"/>
<name>A0A0A9H737_ARUDO</name>
<evidence type="ECO:0000256" key="1">
    <source>
        <dbReference type="SAM" id="MobiDB-lite"/>
    </source>
</evidence>